<dbReference type="Gene3D" id="1.10.3380.10">
    <property type="entry name" value="Sec63 N-terminal domain-like domain"/>
    <property type="match status" value="1"/>
</dbReference>
<keyword evidence="10" id="KW-1185">Reference proteome</keyword>
<dbReference type="Pfam" id="PF00270">
    <property type="entry name" value="DEAD"/>
    <property type="match status" value="1"/>
</dbReference>
<accession>A0A507CCM5</accession>
<protein>
    <recommendedName>
        <fullName evidence="11">RNA helicase</fullName>
    </recommendedName>
</protein>
<comment type="caution">
    <text evidence="9">The sequence shown here is derived from an EMBL/GenBank/DDBJ whole genome shotgun (WGS) entry which is preliminary data.</text>
</comment>
<evidence type="ECO:0000256" key="6">
    <source>
        <dbReference type="SAM" id="Phobius"/>
    </source>
</evidence>
<dbReference type="InterPro" id="IPR041094">
    <property type="entry name" value="Brr2_helicase_PWI"/>
</dbReference>
<dbReference type="CDD" id="cd18795">
    <property type="entry name" value="SF2_C_Ski2"/>
    <property type="match status" value="1"/>
</dbReference>
<dbReference type="InterPro" id="IPR036388">
    <property type="entry name" value="WH-like_DNA-bd_sf"/>
</dbReference>
<dbReference type="PANTHER" id="PTHR47961:SF13">
    <property type="entry name" value="ACTIVATING SIGNAL COINTEGRATOR 1 COMPLEX SUBUNIT 3"/>
    <property type="match status" value="1"/>
</dbReference>
<dbReference type="Gene3D" id="1.10.10.10">
    <property type="entry name" value="Winged helix-like DNA-binding domain superfamily/Winged helix DNA-binding domain"/>
    <property type="match status" value="1"/>
</dbReference>
<dbReference type="GO" id="GO:0006397">
    <property type="term" value="P:mRNA processing"/>
    <property type="evidence" value="ECO:0007669"/>
    <property type="project" value="UniProtKB-ARBA"/>
</dbReference>
<feature type="non-terminal residue" evidence="9">
    <location>
        <position position="970"/>
    </location>
</feature>
<evidence type="ECO:0000256" key="2">
    <source>
        <dbReference type="ARBA" id="ARBA00022741"/>
    </source>
</evidence>
<dbReference type="InterPro" id="IPR001650">
    <property type="entry name" value="Helicase_C-like"/>
</dbReference>
<evidence type="ECO:0000313" key="10">
    <source>
        <dbReference type="Proteomes" id="UP000317494"/>
    </source>
</evidence>
<dbReference type="VEuPathDB" id="FungiDB:SeMB42_g06974"/>
<dbReference type="PROSITE" id="PS51194">
    <property type="entry name" value="HELICASE_CTER"/>
    <property type="match status" value="1"/>
</dbReference>
<feature type="domain" description="Helicase C-terminal" evidence="8">
    <location>
        <begin position="651"/>
        <end position="865"/>
    </location>
</feature>
<dbReference type="SUPFAM" id="SSF52540">
    <property type="entry name" value="P-loop containing nucleoside triphosphate hydrolases"/>
    <property type="match status" value="2"/>
</dbReference>
<dbReference type="GO" id="GO:0004386">
    <property type="term" value="F:helicase activity"/>
    <property type="evidence" value="ECO:0007669"/>
    <property type="project" value="UniProtKB-KW"/>
</dbReference>
<dbReference type="Proteomes" id="UP000317494">
    <property type="component" value="Unassembled WGS sequence"/>
</dbReference>
<name>A0A507CCM5_9FUNG</name>
<dbReference type="FunFam" id="3.40.50.300:FF:000102">
    <property type="entry name" value="RNA helicase, activating signal cointegrator 1"/>
    <property type="match status" value="1"/>
</dbReference>
<keyword evidence="3" id="KW-0378">Hydrolase</keyword>
<evidence type="ECO:0000256" key="4">
    <source>
        <dbReference type="ARBA" id="ARBA00022806"/>
    </source>
</evidence>
<dbReference type="SMART" id="SM00490">
    <property type="entry name" value="HELICc"/>
    <property type="match status" value="1"/>
</dbReference>
<keyword evidence="6" id="KW-1133">Transmembrane helix</keyword>
<evidence type="ECO:0000256" key="5">
    <source>
        <dbReference type="ARBA" id="ARBA00022840"/>
    </source>
</evidence>
<keyword evidence="4" id="KW-0347">Helicase</keyword>
<dbReference type="GO" id="GO:0005524">
    <property type="term" value="F:ATP binding"/>
    <property type="evidence" value="ECO:0007669"/>
    <property type="project" value="UniProtKB-KW"/>
</dbReference>
<dbReference type="Pfam" id="PF02889">
    <property type="entry name" value="Sec63"/>
    <property type="match status" value="1"/>
</dbReference>
<dbReference type="InterPro" id="IPR027417">
    <property type="entry name" value="P-loop_NTPase"/>
</dbReference>
<keyword evidence="6" id="KW-0812">Transmembrane</keyword>
<dbReference type="InterPro" id="IPR050474">
    <property type="entry name" value="Hel308_SKI2-like"/>
</dbReference>
<keyword evidence="2" id="KW-0547">Nucleotide-binding</keyword>
<evidence type="ECO:0000313" key="9">
    <source>
        <dbReference type="EMBL" id="TPX37251.1"/>
    </source>
</evidence>
<dbReference type="InterPro" id="IPR057842">
    <property type="entry name" value="WH_MER3"/>
</dbReference>
<dbReference type="InterPro" id="IPR014001">
    <property type="entry name" value="Helicase_ATP-bd"/>
</dbReference>
<evidence type="ECO:0000256" key="1">
    <source>
        <dbReference type="ARBA" id="ARBA00022737"/>
    </source>
</evidence>
<dbReference type="Pfam" id="PF00271">
    <property type="entry name" value="Helicase_C"/>
    <property type="match status" value="1"/>
</dbReference>
<dbReference type="Gene3D" id="3.40.50.300">
    <property type="entry name" value="P-loop containing nucleotide triphosphate hydrolases"/>
    <property type="match status" value="2"/>
</dbReference>
<dbReference type="SMART" id="SM00487">
    <property type="entry name" value="DEXDc"/>
    <property type="match status" value="1"/>
</dbReference>
<dbReference type="PANTHER" id="PTHR47961">
    <property type="entry name" value="DNA POLYMERASE THETA, PUTATIVE (AFU_ORTHOLOGUE AFUA_1G05260)-RELATED"/>
    <property type="match status" value="1"/>
</dbReference>
<dbReference type="Pfam" id="PF18149">
    <property type="entry name" value="Helicase_PWI"/>
    <property type="match status" value="1"/>
</dbReference>
<dbReference type="EMBL" id="QEAN01000438">
    <property type="protein sequence ID" value="TPX37251.1"/>
    <property type="molecule type" value="Genomic_DNA"/>
</dbReference>
<evidence type="ECO:0008006" key="11">
    <source>
        <dbReference type="Google" id="ProtNLM"/>
    </source>
</evidence>
<dbReference type="GO" id="GO:0003676">
    <property type="term" value="F:nucleic acid binding"/>
    <property type="evidence" value="ECO:0007669"/>
    <property type="project" value="InterPro"/>
</dbReference>
<reference evidence="9 10" key="1">
    <citation type="journal article" date="2019" name="Sci. Rep.">
        <title>Comparative genomics of chytrid fungi reveal insights into the obligate biotrophic and pathogenic lifestyle of Synchytrium endobioticum.</title>
        <authorList>
            <person name="van de Vossenberg B.T.L.H."/>
            <person name="Warris S."/>
            <person name="Nguyen H.D.T."/>
            <person name="van Gent-Pelzer M.P.E."/>
            <person name="Joly D.L."/>
            <person name="van de Geest H.C."/>
            <person name="Bonants P.J.M."/>
            <person name="Smith D.S."/>
            <person name="Levesque C.A."/>
            <person name="van der Lee T.A.J."/>
        </authorList>
    </citation>
    <scope>NUCLEOTIDE SEQUENCE [LARGE SCALE GENOMIC DNA]</scope>
    <source>
        <strain evidence="9 10">MB42</strain>
    </source>
</reference>
<evidence type="ECO:0000259" key="8">
    <source>
        <dbReference type="PROSITE" id="PS51194"/>
    </source>
</evidence>
<feature type="domain" description="Helicase ATP-binding" evidence="7">
    <location>
        <begin position="426"/>
        <end position="615"/>
    </location>
</feature>
<keyword evidence="6" id="KW-0472">Membrane</keyword>
<dbReference type="CDD" id="cd18020">
    <property type="entry name" value="DEXHc_ASCC3_1"/>
    <property type="match status" value="1"/>
</dbReference>
<evidence type="ECO:0000259" key="7">
    <source>
        <dbReference type="PROSITE" id="PS51192"/>
    </source>
</evidence>
<dbReference type="Pfam" id="PF23445">
    <property type="entry name" value="WHD_SNRNP200"/>
    <property type="match status" value="1"/>
</dbReference>
<dbReference type="PROSITE" id="PS51192">
    <property type="entry name" value="HELICASE_ATP_BIND_1"/>
    <property type="match status" value="1"/>
</dbReference>
<dbReference type="STRING" id="286115.A0A507CCM5"/>
<dbReference type="InterPro" id="IPR011545">
    <property type="entry name" value="DEAD/DEAH_box_helicase_dom"/>
</dbReference>
<evidence type="ECO:0000256" key="3">
    <source>
        <dbReference type="ARBA" id="ARBA00022801"/>
    </source>
</evidence>
<dbReference type="InterPro" id="IPR004179">
    <property type="entry name" value="Sec63-dom"/>
</dbReference>
<gene>
    <name evidence="9" type="ORF">SeMB42_g06974</name>
</gene>
<feature type="transmembrane region" description="Helical" evidence="6">
    <location>
        <begin position="945"/>
        <end position="964"/>
    </location>
</feature>
<organism evidence="9 10">
    <name type="scientific">Synchytrium endobioticum</name>
    <dbReference type="NCBI Taxonomy" id="286115"/>
    <lineage>
        <taxon>Eukaryota</taxon>
        <taxon>Fungi</taxon>
        <taxon>Fungi incertae sedis</taxon>
        <taxon>Chytridiomycota</taxon>
        <taxon>Chytridiomycota incertae sedis</taxon>
        <taxon>Chytridiomycetes</taxon>
        <taxon>Synchytriales</taxon>
        <taxon>Synchytriaceae</taxon>
        <taxon>Synchytrium</taxon>
    </lineage>
</organism>
<keyword evidence="5" id="KW-0067">ATP-binding</keyword>
<feature type="transmembrane region" description="Helical" evidence="6">
    <location>
        <begin position="748"/>
        <end position="772"/>
    </location>
</feature>
<sequence length="970" mass="108128">MAPEADLAMHRPLIMFTDLLRARLARSSNGTRDDDHDHDDYLILHPVAPLQPPTIDALLNQLRASLLEYRQDGNKPYTEHPAVEYARGLAFANPSLAPRVLVPQESCLDTNADRIYGAQAYDAPERPPLPPRAVNASLDTLHEAGGVFHEPDTHPVVYDRYWLLAQCEAHIAEHVESDAMTATQLCTDVFGILRSYTDDSALQNALVDLLGYSNFDFVSALVTHRCEIVTTIVQKASEDFSEDEYDVKKVSTAEIEQHPPRPAYGAQVSIMSESDRKLLKLARKEQRKKKKLAVDEVNALSNAALLGFDGTHLRQAREEQLRLAASAPQVLHPNAASYVPQEAYPHVYQSGAGGSVLSVFGSKFTLPVGSEREDFKEHEEITIPFSKPAPPRVGEKLIYINTLDEWSQRAFKGYQSLNRVQSIVFPIAFNTNENMLVCAPTGAGKTDVAMLTVLRTLQQNRPDGFLQKNDFKIVYVAPMKALAAEIVRKFSSRLGAKESDGGLGMTVRELTGDMQLTRAEIAHTQMIVTTPEKWDVVTRKSVGDTELAQKVRLLIIDEVHLLHDDRGAVIESIVARTLRQVESTQSLIRIVGLSATLPNYVDVARFLGVNPYQGLFYFDSGFRPVPLSQHFVGVKGRAGGASSQATMNYVCYDKVLDKVKESHQVMVFVHSRKDTVKTAYMIRDEAVREGKMEFFDPSYDTNFGLAVKDIGKSKNCELKELFAQGFGIHHAGMLRSDRNMVERYFERGFIRVLVCTATLAWGVNLPAFAVVIKGTQVYDSTKGKFIDLSILDVLQIFGRAGRPQYEDHGDATIITSHDRLAHYVSAMTQQHPIESRFADNLTDNLNAEISLGTVTNLDEAVKWLSYTYLIAPSRISRYLTPKDLGRTSAGFYIRSATIEVFNTMMRPRMTEADVLSMIIKGSFFTRNSTSNTSEQSVHEMKIKSIGYLMLLGSILASHVIGFPMDQRQGV</sequence>
<keyword evidence="1" id="KW-0677">Repeat</keyword>
<dbReference type="GO" id="GO:0016787">
    <property type="term" value="F:hydrolase activity"/>
    <property type="evidence" value="ECO:0007669"/>
    <property type="project" value="UniProtKB-KW"/>
</dbReference>
<proteinExistence type="predicted"/>
<dbReference type="AlphaFoldDB" id="A0A507CCM5"/>